<evidence type="ECO:0000256" key="2">
    <source>
        <dbReference type="SAM" id="SignalP"/>
    </source>
</evidence>
<evidence type="ECO:0000256" key="1">
    <source>
        <dbReference type="SAM" id="MobiDB-lite"/>
    </source>
</evidence>
<feature type="chain" id="PRO_5040393001" description="Cell wall protein" evidence="2">
    <location>
        <begin position="19"/>
        <end position="310"/>
    </location>
</feature>
<gene>
    <name evidence="3" type="ORF">CLIB1423_09S03994</name>
</gene>
<accession>A0A9P0VYM4</accession>
<name>A0A9P0VYM4_9ASCO</name>
<evidence type="ECO:0000313" key="3">
    <source>
        <dbReference type="EMBL" id="CAH2353154.1"/>
    </source>
</evidence>
<protein>
    <recommendedName>
        <fullName evidence="5">Cell wall protein</fullName>
    </recommendedName>
</protein>
<feature type="compositionally biased region" description="Low complexity" evidence="1">
    <location>
        <begin position="238"/>
        <end position="289"/>
    </location>
</feature>
<dbReference type="EMBL" id="CAKXYY010000009">
    <property type="protein sequence ID" value="CAH2353154.1"/>
    <property type="molecule type" value="Genomic_DNA"/>
</dbReference>
<feature type="region of interest" description="Disordered" evidence="1">
    <location>
        <begin position="226"/>
        <end position="290"/>
    </location>
</feature>
<reference evidence="3" key="1">
    <citation type="submission" date="2022-03" db="EMBL/GenBank/DDBJ databases">
        <authorList>
            <person name="Legras J.-L."/>
            <person name="Devillers H."/>
            <person name="Grondin C."/>
        </authorList>
    </citation>
    <scope>NUCLEOTIDE SEQUENCE</scope>
    <source>
        <strain evidence="3">CLIB 1423</strain>
    </source>
</reference>
<comment type="caution">
    <text evidence="3">The sequence shown here is derived from an EMBL/GenBank/DDBJ whole genome shotgun (WGS) entry which is preliminary data.</text>
</comment>
<proteinExistence type="predicted"/>
<keyword evidence="2" id="KW-0732">Signal</keyword>
<organism evidence="3 4">
    <name type="scientific">[Candida] railenensis</name>
    <dbReference type="NCBI Taxonomy" id="45579"/>
    <lineage>
        <taxon>Eukaryota</taxon>
        <taxon>Fungi</taxon>
        <taxon>Dikarya</taxon>
        <taxon>Ascomycota</taxon>
        <taxon>Saccharomycotina</taxon>
        <taxon>Pichiomycetes</taxon>
        <taxon>Debaryomycetaceae</taxon>
        <taxon>Kurtzmaniella</taxon>
    </lineage>
</organism>
<dbReference type="AlphaFoldDB" id="A0A9P0VYM4"/>
<evidence type="ECO:0000313" key="4">
    <source>
        <dbReference type="Proteomes" id="UP000837801"/>
    </source>
</evidence>
<evidence type="ECO:0008006" key="5">
    <source>
        <dbReference type="Google" id="ProtNLM"/>
    </source>
</evidence>
<feature type="signal peptide" evidence="2">
    <location>
        <begin position="1"/>
        <end position="18"/>
    </location>
</feature>
<sequence length="310" mass="33062">MKISIVISIISVVPMAVADVNSYYFYAVTEDGDTEVDNLYAQAALEDEETLYFFLGPKSDALPITCDDSASICTVTYKDQIFYVGTDDDNFVIAVNGGYGDDDYVSIETNSDTQEMYGGVYINGWNFYAKENAEDPLSFSEDKFSILAEPFVADSSTYGFRLQLEIAPRNITTDGGIFNPSNIEVDVLTTESESGIHSETETDFSTASSGTFSSIISVNATLTTSESRNSSATAGSDSPSISSAEEENASSSTEAVSSTDSSSITFDQATSGEESSTGSPSSRSQTSSGDAQSKYFSSCIGLIAVLFALF</sequence>
<dbReference type="Proteomes" id="UP000837801">
    <property type="component" value="Unassembled WGS sequence"/>
</dbReference>
<keyword evidence="4" id="KW-1185">Reference proteome</keyword>
<feature type="compositionally biased region" description="Polar residues" evidence="1">
    <location>
        <begin position="226"/>
        <end position="237"/>
    </location>
</feature>